<keyword evidence="2" id="KW-0472">Membrane</keyword>
<gene>
    <name evidence="4" type="ORF">PGTUg99_030476</name>
</gene>
<feature type="region of interest" description="Disordered" evidence="1">
    <location>
        <begin position="343"/>
        <end position="405"/>
    </location>
</feature>
<keyword evidence="3" id="KW-0732">Signal</keyword>
<dbReference type="EMBL" id="VDEP01000371">
    <property type="protein sequence ID" value="KAA1095784.1"/>
    <property type="molecule type" value="Genomic_DNA"/>
</dbReference>
<dbReference type="InterPro" id="IPR003903">
    <property type="entry name" value="UIM_dom"/>
</dbReference>
<proteinExistence type="predicted"/>
<evidence type="ECO:0000313" key="5">
    <source>
        <dbReference type="Proteomes" id="UP000325313"/>
    </source>
</evidence>
<comment type="caution">
    <text evidence="4">The sequence shown here is derived from an EMBL/GenBank/DDBJ whole genome shotgun (WGS) entry which is preliminary data.</text>
</comment>
<feature type="compositionally biased region" description="Polar residues" evidence="1">
    <location>
        <begin position="352"/>
        <end position="382"/>
    </location>
</feature>
<feature type="transmembrane region" description="Helical" evidence="2">
    <location>
        <begin position="417"/>
        <end position="438"/>
    </location>
</feature>
<keyword evidence="2" id="KW-0812">Transmembrane</keyword>
<protein>
    <submittedName>
        <fullName evidence="4">Uncharacterized protein</fullName>
    </submittedName>
</protein>
<accession>A0A5B0P500</accession>
<feature type="chain" id="PRO_5022691739" evidence="3">
    <location>
        <begin position="17"/>
        <end position="441"/>
    </location>
</feature>
<evidence type="ECO:0000256" key="3">
    <source>
        <dbReference type="SAM" id="SignalP"/>
    </source>
</evidence>
<organism evidence="4 5">
    <name type="scientific">Puccinia graminis f. sp. tritici</name>
    <dbReference type="NCBI Taxonomy" id="56615"/>
    <lineage>
        <taxon>Eukaryota</taxon>
        <taxon>Fungi</taxon>
        <taxon>Dikarya</taxon>
        <taxon>Basidiomycota</taxon>
        <taxon>Pucciniomycotina</taxon>
        <taxon>Pucciniomycetes</taxon>
        <taxon>Pucciniales</taxon>
        <taxon>Pucciniaceae</taxon>
        <taxon>Puccinia</taxon>
    </lineage>
</organism>
<evidence type="ECO:0000313" key="4">
    <source>
        <dbReference type="EMBL" id="KAA1095784.1"/>
    </source>
</evidence>
<feature type="signal peptide" evidence="3">
    <location>
        <begin position="1"/>
        <end position="16"/>
    </location>
</feature>
<reference evidence="4 5" key="1">
    <citation type="submission" date="2019-05" db="EMBL/GenBank/DDBJ databases">
        <title>Emergence of the Ug99 lineage of the wheat stem rust pathogen through somatic hybridization.</title>
        <authorList>
            <person name="Li F."/>
            <person name="Upadhyaya N.M."/>
            <person name="Sperschneider J."/>
            <person name="Matny O."/>
            <person name="Nguyen-Phuc H."/>
            <person name="Mago R."/>
            <person name="Raley C."/>
            <person name="Miller M.E."/>
            <person name="Silverstein K.A.T."/>
            <person name="Henningsen E."/>
            <person name="Hirsch C.D."/>
            <person name="Visser B."/>
            <person name="Pretorius Z.A."/>
            <person name="Steffenson B.J."/>
            <person name="Schwessinger B."/>
            <person name="Dodds P.N."/>
            <person name="Figueroa M."/>
        </authorList>
    </citation>
    <scope>NUCLEOTIDE SEQUENCE [LARGE SCALE GENOMIC DNA]</scope>
    <source>
        <strain evidence="4 5">Ug99</strain>
    </source>
</reference>
<evidence type="ECO:0000256" key="2">
    <source>
        <dbReference type="SAM" id="Phobius"/>
    </source>
</evidence>
<feature type="region of interest" description="Disordered" evidence="1">
    <location>
        <begin position="273"/>
        <end position="325"/>
    </location>
</feature>
<dbReference type="Pfam" id="PF02809">
    <property type="entry name" value="UIM"/>
    <property type="match status" value="3"/>
</dbReference>
<dbReference type="AlphaFoldDB" id="A0A5B0P500"/>
<feature type="region of interest" description="Disordered" evidence="1">
    <location>
        <begin position="51"/>
        <end position="93"/>
    </location>
</feature>
<dbReference type="SMART" id="SM00726">
    <property type="entry name" value="UIM"/>
    <property type="match status" value="4"/>
</dbReference>
<keyword evidence="2" id="KW-1133">Transmembrane helix</keyword>
<name>A0A5B0P500_PUCGR</name>
<evidence type="ECO:0000256" key="1">
    <source>
        <dbReference type="SAM" id="MobiDB-lite"/>
    </source>
</evidence>
<dbReference type="Proteomes" id="UP000325313">
    <property type="component" value="Unassembled WGS sequence"/>
</dbReference>
<sequence length="441" mass="49370">MILSVAFLLLFQNVYQFSASEGPAPELVNIPNRTSEASNSIDGHAENLLQTSPVMPSLGPGAGLADRGSSEVLGASHHQSQQLQANHEENSEDDLARALEASREEYERHEPDIYQSLEEALVRIRSITDIHESNERNSKDVLAHVLEASKEEYEQREADIDQPLEEALVRSLMDESHGNNSEDDLARALKASKEEHEQREPDIDQLLEEALARSLMDESQSSSRESDAFLLDALSDAELEKFQESTRGNHCGLGIEEQNLARVLEMSKKEALDRELENPLSQALQFSPKDRNQASTSHDASGPNKTLHVEFLGSPEPSDTERPVVSRVLRSPMSAKEYLGRQQNLMDEPLTRHTSPSSVLANKSPGSEFQQNYHPNGYSGQPDNPDWRPRYAERSTSQGGPGNYIQKTSFKKKSVDFLLSVPKFVWVLVIAHLLWYYLSKT</sequence>